<feature type="domain" description="SAM" evidence="5">
    <location>
        <begin position="483"/>
        <end position="547"/>
    </location>
</feature>
<dbReference type="InterPro" id="IPR029515">
    <property type="entry name" value="Liprin"/>
</dbReference>
<dbReference type="PANTHER" id="PTHR12587">
    <property type="entry name" value="LAR INTERACTING PROTEIN LIP -RELATED PROTEIN"/>
    <property type="match status" value="1"/>
</dbReference>
<keyword evidence="2" id="KW-0677">Repeat</keyword>
<evidence type="ECO:0000256" key="3">
    <source>
        <dbReference type="ARBA" id="ARBA00023054"/>
    </source>
</evidence>
<feature type="region of interest" description="Disordered" evidence="4">
    <location>
        <begin position="440"/>
        <end position="471"/>
    </location>
</feature>
<feature type="compositionally biased region" description="Basic residues" evidence="4">
    <location>
        <begin position="127"/>
        <end position="138"/>
    </location>
</feature>
<dbReference type="InterPro" id="IPR001660">
    <property type="entry name" value="SAM"/>
</dbReference>
<dbReference type="EMBL" id="OV725077">
    <property type="protein sequence ID" value="CAH1391537.1"/>
    <property type="molecule type" value="Genomic_DNA"/>
</dbReference>
<evidence type="ECO:0000313" key="6">
    <source>
        <dbReference type="EMBL" id="CAH1391537.1"/>
    </source>
</evidence>
<feature type="region of interest" description="Disordered" evidence="4">
    <location>
        <begin position="121"/>
        <end position="141"/>
    </location>
</feature>
<keyword evidence="3" id="KW-0175">Coiled coil</keyword>
<feature type="domain" description="SAM" evidence="5">
    <location>
        <begin position="644"/>
        <end position="677"/>
    </location>
</feature>
<proteinExistence type="inferred from homology"/>
<evidence type="ECO:0000256" key="1">
    <source>
        <dbReference type="ARBA" id="ARBA00007547"/>
    </source>
</evidence>
<dbReference type="Pfam" id="PF07647">
    <property type="entry name" value="SAM_2"/>
    <property type="match status" value="1"/>
</dbReference>
<dbReference type="AlphaFoldDB" id="A0A9P0E3A6"/>
<keyword evidence="7" id="KW-1185">Reference proteome</keyword>
<dbReference type="InterPro" id="IPR058914">
    <property type="entry name" value="LIPB1/2_CC"/>
</dbReference>
<feature type="compositionally biased region" description="Low complexity" evidence="4">
    <location>
        <begin position="53"/>
        <end position="63"/>
    </location>
</feature>
<feature type="compositionally biased region" description="Polar residues" evidence="4">
    <location>
        <begin position="768"/>
        <end position="784"/>
    </location>
</feature>
<feature type="region of interest" description="Disordered" evidence="4">
    <location>
        <begin position="767"/>
        <end position="802"/>
    </location>
</feature>
<dbReference type="FunFam" id="1.10.150.50:FF:000005">
    <property type="entry name" value="Liprin-beta-1 isoform 1"/>
    <property type="match status" value="1"/>
</dbReference>
<feature type="compositionally biased region" description="Polar residues" evidence="4">
    <location>
        <begin position="20"/>
        <end position="45"/>
    </location>
</feature>
<reference evidence="6" key="1">
    <citation type="submission" date="2022-01" db="EMBL/GenBank/DDBJ databases">
        <authorList>
            <person name="King R."/>
        </authorList>
    </citation>
    <scope>NUCLEOTIDE SEQUENCE</scope>
</reference>
<evidence type="ECO:0000313" key="7">
    <source>
        <dbReference type="Proteomes" id="UP001152798"/>
    </source>
</evidence>
<dbReference type="InterPro" id="IPR013761">
    <property type="entry name" value="SAM/pointed_sf"/>
</dbReference>
<dbReference type="InterPro" id="IPR037617">
    <property type="entry name" value="LIPB1/2_SAM_1"/>
</dbReference>
<dbReference type="Pfam" id="PF26022">
    <property type="entry name" value="CC_Liprin_beta"/>
    <property type="match status" value="1"/>
</dbReference>
<accession>A0A9P0E3A6</accession>
<dbReference type="InterPro" id="IPR037618">
    <property type="entry name" value="LIPB1/2_SAM_2nd"/>
</dbReference>
<dbReference type="Proteomes" id="UP001152798">
    <property type="component" value="Chromosome 1"/>
</dbReference>
<feature type="region of interest" description="Disordered" evidence="4">
    <location>
        <begin position="20"/>
        <end position="67"/>
    </location>
</feature>
<dbReference type="CDD" id="cd09563">
    <property type="entry name" value="SAM_liprin-beta1_2_repeat1"/>
    <property type="match status" value="1"/>
</dbReference>
<evidence type="ECO:0000259" key="5">
    <source>
        <dbReference type="PROSITE" id="PS50105"/>
    </source>
</evidence>
<evidence type="ECO:0000256" key="2">
    <source>
        <dbReference type="ARBA" id="ARBA00022737"/>
    </source>
</evidence>
<dbReference type="Gene3D" id="1.10.150.50">
    <property type="entry name" value="Transcription Factor, Ets-1"/>
    <property type="match status" value="3"/>
</dbReference>
<organism evidence="6 7">
    <name type="scientific">Nezara viridula</name>
    <name type="common">Southern green stink bug</name>
    <name type="synonym">Cimex viridulus</name>
    <dbReference type="NCBI Taxonomy" id="85310"/>
    <lineage>
        <taxon>Eukaryota</taxon>
        <taxon>Metazoa</taxon>
        <taxon>Ecdysozoa</taxon>
        <taxon>Arthropoda</taxon>
        <taxon>Hexapoda</taxon>
        <taxon>Insecta</taxon>
        <taxon>Pterygota</taxon>
        <taxon>Neoptera</taxon>
        <taxon>Paraneoptera</taxon>
        <taxon>Hemiptera</taxon>
        <taxon>Heteroptera</taxon>
        <taxon>Panheteroptera</taxon>
        <taxon>Pentatomomorpha</taxon>
        <taxon>Pentatomoidea</taxon>
        <taxon>Pentatomidae</taxon>
        <taxon>Pentatominae</taxon>
        <taxon>Nezara</taxon>
    </lineage>
</organism>
<dbReference type="GO" id="GO:0007528">
    <property type="term" value="P:neuromuscular junction development"/>
    <property type="evidence" value="ECO:0007669"/>
    <property type="project" value="TreeGrafter"/>
</dbReference>
<dbReference type="PANTHER" id="PTHR12587:SF14">
    <property type="entry name" value="AT31531P"/>
    <property type="match status" value="1"/>
</dbReference>
<dbReference type="SUPFAM" id="SSF47769">
    <property type="entry name" value="SAM/Pointed domain"/>
    <property type="match status" value="3"/>
</dbReference>
<dbReference type="Pfam" id="PF00536">
    <property type="entry name" value="SAM_1"/>
    <property type="match status" value="2"/>
</dbReference>
<dbReference type="OrthoDB" id="6516566at2759"/>
<sequence>MVRDGSIVASTIALLERQLARTSSSRENLDSSMDESTIKYNSSTDSGKDDHSLTTSNSSITSSSDKDYNNCEGDTVCCKDDFHWVSSSSKNQSLNETYNESERRGRERKKVEEVKLRKMSTSLDRGGRKREKRDHKCRSSYFSQSPGRGDCSCHMGEYVPPQYWPPSIDYRHCQKDYFHFYRPFPCDYSYRCPKPTTDIQEQVRRLESDRESLTLQVAVLTDQVDAQAEKISDLERMIESQKRQLTTSEDILQREMLTRSSLETQKLELLAVVSELKRHETALERDNIDLRERLAEERRKNKPPLAPRSHLYPTSASTPNALDKARGLSPSPSPVSIGHGVRKLDYDSTPTSQRQALGAGYRSLPREQVSGGDSGLRRAVVFGRPTDHPRCSSVPNLAETETVMNDKEIGESYSQESSPSMQTSAPKGIRKIFGKIKRSGSGNLDELPQDEPFTRGGIRSTAGPRLCGSTTSTARSEVPFAEWNIDYICDWLKEIGLDSSIPEARRWIKSGSSLLSATPHEIDKELNIKNGLLRKKLHLALEAERGSGSDPLLSSASRLEAGWVLRWLDDIGLPQYKAGFMSARIDGRVLHRLTLDDLHSLHISLALHVASIRTGIQVLRKESFDPHCLVRRSDPEAEERVELWTNHRVMEWLRAIDLAEYAPNLRGSGVHGGLMIHEEKFTDNLLAALLSIPQEKTLLRRHLSTHFKDLVGNDIMQKKREAETVLGYIPLTTTSKAKIPKKSQFTLKRKKSKYDIDDGELVCPLDFSKSNQSTGENSPNLSKSPNHHVAASPDKMTLSSQV</sequence>
<dbReference type="CDD" id="cd09566">
    <property type="entry name" value="SAM_liprin-beta1_2_repeat2"/>
    <property type="match status" value="1"/>
</dbReference>
<protein>
    <recommendedName>
        <fullName evidence="5">SAM domain-containing protein</fullName>
    </recommendedName>
</protein>
<name>A0A9P0E3A6_NEZVI</name>
<dbReference type="GO" id="GO:0048786">
    <property type="term" value="C:presynaptic active zone"/>
    <property type="evidence" value="ECO:0007669"/>
    <property type="project" value="TreeGrafter"/>
</dbReference>
<dbReference type="SMART" id="SM00454">
    <property type="entry name" value="SAM"/>
    <property type="match status" value="3"/>
</dbReference>
<feature type="domain" description="SAM" evidence="5">
    <location>
        <begin position="564"/>
        <end position="622"/>
    </location>
</feature>
<comment type="similarity">
    <text evidence="1">Belongs to the liprin family. Liprin-beta subfamily.</text>
</comment>
<dbReference type="PROSITE" id="PS50105">
    <property type="entry name" value="SAM_DOMAIN"/>
    <property type="match status" value="3"/>
</dbReference>
<feature type="region of interest" description="Disordered" evidence="4">
    <location>
        <begin position="296"/>
        <end position="372"/>
    </location>
</feature>
<evidence type="ECO:0000256" key="4">
    <source>
        <dbReference type="SAM" id="MobiDB-lite"/>
    </source>
</evidence>
<gene>
    <name evidence="6" type="ORF">NEZAVI_LOCUS2542</name>
</gene>